<dbReference type="Proteomes" id="UP001139347">
    <property type="component" value="Unassembled WGS sequence"/>
</dbReference>
<proteinExistence type="predicted"/>
<comment type="caution">
    <text evidence="1">The sequence shown here is derived from an EMBL/GenBank/DDBJ whole genome shotgun (WGS) entry which is preliminary data.</text>
</comment>
<accession>A0A9X1WU41</accession>
<dbReference type="EMBL" id="JALIRP010000014">
    <property type="protein sequence ID" value="MCJ8014711.1"/>
    <property type="molecule type" value="Genomic_DNA"/>
</dbReference>
<sequence length="149" mass="17541">MNLTEQYTKLLINAEFLLMAYQEKVKNNESYKEGQRVIDICKEWITNKEISADDIYETIDSEDGYDIVEFSYLEGISQEESYMWALLTDIVCALCSLAYQMEYQKYVPQVIEGIKVEKIEDFVIFLNGNMKVYENIKECAEYFAENVCY</sequence>
<organism evidence="1 2">
    <name type="scientific">Paenibacillus mangrovi</name>
    <dbReference type="NCBI Taxonomy" id="2931978"/>
    <lineage>
        <taxon>Bacteria</taxon>
        <taxon>Bacillati</taxon>
        <taxon>Bacillota</taxon>
        <taxon>Bacilli</taxon>
        <taxon>Bacillales</taxon>
        <taxon>Paenibacillaceae</taxon>
        <taxon>Paenibacillus</taxon>
    </lineage>
</organism>
<reference evidence="1" key="1">
    <citation type="submission" date="2022-04" db="EMBL/GenBank/DDBJ databases">
        <title>Paenibacillus mangrovi sp. nov., a novel endophytic bacterium isolated from bark of Kandelia candel.</title>
        <authorList>
            <person name="Tuo L."/>
        </authorList>
    </citation>
    <scope>NUCLEOTIDE SEQUENCE</scope>
    <source>
        <strain evidence="1">KQZ6P-2</strain>
    </source>
</reference>
<evidence type="ECO:0000313" key="2">
    <source>
        <dbReference type="Proteomes" id="UP001139347"/>
    </source>
</evidence>
<keyword evidence="2" id="KW-1185">Reference proteome</keyword>
<dbReference type="InterPro" id="IPR025674">
    <property type="entry name" value="Imm6"/>
</dbReference>
<name>A0A9X1WU41_9BACL</name>
<dbReference type="AlphaFoldDB" id="A0A9X1WU41"/>
<dbReference type="RefSeq" id="WP_244729883.1">
    <property type="nucleotide sequence ID" value="NZ_JALIRP010000014.1"/>
</dbReference>
<dbReference type="Pfam" id="PF14434">
    <property type="entry name" value="Imm6"/>
    <property type="match status" value="1"/>
</dbReference>
<evidence type="ECO:0000313" key="1">
    <source>
        <dbReference type="EMBL" id="MCJ8014711.1"/>
    </source>
</evidence>
<gene>
    <name evidence="1" type="ORF">MUG84_23810</name>
</gene>
<protein>
    <submittedName>
        <fullName evidence="1">Imm6 family immunity protein</fullName>
    </submittedName>
</protein>